<dbReference type="GeneID" id="72713436"/>
<evidence type="ECO:0000256" key="10">
    <source>
        <dbReference type="SAM" id="Coils"/>
    </source>
</evidence>
<dbReference type="EMBL" id="AOJO01000045">
    <property type="protein sequence ID" value="ELZ55168.1"/>
    <property type="molecule type" value="Genomic_DNA"/>
</dbReference>
<dbReference type="InterPro" id="IPR012947">
    <property type="entry name" value="tRNA_SAD"/>
</dbReference>
<evidence type="ECO:0000256" key="8">
    <source>
        <dbReference type="ARBA" id="ARBA00022917"/>
    </source>
</evidence>
<sequence length="426" mass="43732">MTASRAPAEPTVRDFEATVESVHGREIVLDETYFYPESGGQPADRGTLDGHLVDDVVERDGVVVHSLDADPEALSLAAGDAVTGLIDDAFRTYCARAHTASHVLYGAARRIADDLGYAGFDISETKVRVDLTTAEPLGDGDLIELERLANRAVWDSLPVSWETHSAEDARDIDGIAFNTKTEEGAMSDGAVRVVTVGGASPAGDDETPDAEPWDVAACGGTHVSNTAEIGPVAVLDRSNPGEGVTRVEFAVGPTAIDEIGAVHAAALDAATTLDARVGDLPDAVARLREEADRLEADLRDAREELLAARLRDLPTAEVDGARWAIGTVDDADPNELREPAAEALAAGAGDAGDGPDALAAVGTGDAPFVVVAVADDAAGDAGIDAGEVVDAVTDEFGGGGGGGPTFAQGGGLDADPAAVAAWLRER</sequence>
<dbReference type="Proteomes" id="UP000011689">
    <property type="component" value="Unassembled WGS sequence"/>
</dbReference>
<evidence type="ECO:0000256" key="1">
    <source>
        <dbReference type="ARBA" id="ARBA00008226"/>
    </source>
</evidence>
<comment type="similarity">
    <text evidence="1">Belongs to the class-II aminoacyl-tRNA synthetase family.</text>
</comment>
<evidence type="ECO:0000256" key="9">
    <source>
        <dbReference type="ARBA" id="ARBA00023146"/>
    </source>
</evidence>
<dbReference type="SMART" id="SM00863">
    <property type="entry name" value="tRNA_SAD"/>
    <property type="match status" value="1"/>
</dbReference>
<dbReference type="PATRIC" id="fig|1227481.4.peg.2087"/>
<dbReference type="SUPFAM" id="SSF55186">
    <property type="entry name" value="ThrRS/AlaRS common domain"/>
    <property type="match status" value="1"/>
</dbReference>
<comment type="caution">
    <text evidence="12">The sequence shown here is derived from an EMBL/GenBank/DDBJ whole genome shotgun (WGS) entry which is preliminary data.</text>
</comment>
<evidence type="ECO:0000256" key="7">
    <source>
        <dbReference type="ARBA" id="ARBA00022884"/>
    </source>
</evidence>
<dbReference type="Gene3D" id="3.10.310.40">
    <property type="match status" value="1"/>
</dbReference>
<dbReference type="PANTHER" id="PTHR11777">
    <property type="entry name" value="ALANYL-TRNA SYNTHETASE"/>
    <property type="match status" value="1"/>
</dbReference>
<dbReference type="OrthoDB" id="11392at2157"/>
<proteinExistence type="inferred from homology"/>
<keyword evidence="4" id="KW-0547">Nucleotide-binding</keyword>
<keyword evidence="6" id="KW-0067">ATP-binding</keyword>
<keyword evidence="2" id="KW-0820">tRNA-binding</keyword>
<evidence type="ECO:0000313" key="12">
    <source>
        <dbReference type="EMBL" id="ELZ55168.1"/>
    </source>
</evidence>
<dbReference type="Pfam" id="PF01411">
    <property type="entry name" value="tRNA-synt_2c"/>
    <property type="match status" value="1"/>
</dbReference>
<dbReference type="InterPro" id="IPR018165">
    <property type="entry name" value="Ala-tRNA-synth_IIc_core"/>
</dbReference>
<keyword evidence="7" id="KW-0694">RNA-binding</keyword>
<keyword evidence="8" id="KW-0648">Protein biosynthesis</keyword>
<feature type="coiled-coil region" evidence="10">
    <location>
        <begin position="284"/>
        <end position="311"/>
    </location>
</feature>
<dbReference type="AlphaFoldDB" id="M0F764"/>
<dbReference type="GO" id="GO:0002161">
    <property type="term" value="F:aminoacyl-tRNA deacylase activity"/>
    <property type="evidence" value="ECO:0007669"/>
    <property type="project" value="UniProtKB-ARBA"/>
</dbReference>
<dbReference type="SUPFAM" id="SSF50447">
    <property type="entry name" value="Translation proteins"/>
    <property type="match status" value="1"/>
</dbReference>
<organism evidence="12 13">
    <name type="scientific">Halorubrum hochstenium ATCC 700873</name>
    <dbReference type="NCBI Taxonomy" id="1227481"/>
    <lineage>
        <taxon>Archaea</taxon>
        <taxon>Methanobacteriati</taxon>
        <taxon>Methanobacteriota</taxon>
        <taxon>Stenosarchaea group</taxon>
        <taxon>Halobacteria</taxon>
        <taxon>Halobacteriales</taxon>
        <taxon>Haloferacaceae</taxon>
        <taxon>Halorubrum</taxon>
    </lineage>
</organism>
<dbReference type="GO" id="GO:0000049">
    <property type="term" value="F:tRNA binding"/>
    <property type="evidence" value="ECO:0007669"/>
    <property type="project" value="UniProtKB-KW"/>
</dbReference>
<dbReference type="PANTHER" id="PTHR11777:SF9">
    <property type="entry name" value="ALANINE--TRNA LIGASE, CYTOPLASMIC"/>
    <property type="match status" value="1"/>
</dbReference>
<dbReference type="InterPro" id="IPR018164">
    <property type="entry name" value="Ala-tRNA-synth_IIc_N"/>
</dbReference>
<dbReference type="RefSeq" id="WP_008584959.1">
    <property type="nucleotide sequence ID" value="NZ_AOJO01000045.1"/>
</dbReference>
<dbReference type="InterPro" id="IPR018163">
    <property type="entry name" value="Thr/Ala-tRNA-synth_IIc_edit"/>
</dbReference>
<dbReference type="Gene3D" id="2.40.30.130">
    <property type="match status" value="1"/>
</dbReference>
<dbReference type="GO" id="GO:0005524">
    <property type="term" value="F:ATP binding"/>
    <property type="evidence" value="ECO:0007669"/>
    <property type="project" value="UniProtKB-KW"/>
</dbReference>
<dbReference type="GO" id="GO:0006419">
    <property type="term" value="P:alanyl-tRNA aminoacylation"/>
    <property type="evidence" value="ECO:0007669"/>
    <property type="project" value="InterPro"/>
</dbReference>
<feature type="domain" description="Alanyl-transfer RNA synthetases family profile" evidence="11">
    <location>
        <begin position="1"/>
        <end position="261"/>
    </location>
</feature>
<dbReference type="Gene3D" id="3.30.980.10">
    <property type="entry name" value="Threonyl-trna Synthetase, Chain A, domain 2"/>
    <property type="match status" value="1"/>
</dbReference>
<keyword evidence="9 12" id="KW-0030">Aminoacyl-tRNA synthetase</keyword>
<evidence type="ECO:0000256" key="4">
    <source>
        <dbReference type="ARBA" id="ARBA00022741"/>
    </source>
</evidence>
<gene>
    <name evidence="12" type="ORF">C467_10591</name>
</gene>
<dbReference type="InterPro" id="IPR009000">
    <property type="entry name" value="Transl_B-barrel_sf"/>
</dbReference>
<evidence type="ECO:0000256" key="3">
    <source>
        <dbReference type="ARBA" id="ARBA00022598"/>
    </source>
</evidence>
<evidence type="ECO:0000313" key="13">
    <source>
        <dbReference type="Proteomes" id="UP000011689"/>
    </source>
</evidence>
<reference evidence="12 13" key="1">
    <citation type="journal article" date="2014" name="PLoS Genet.">
        <title>Phylogenetically driven sequencing of extremely halophilic archaea reveals strategies for static and dynamic osmo-response.</title>
        <authorList>
            <person name="Becker E.A."/>
            <person name="Seitzer P.M."/>
            <person name="Tritt A."/>
            <person name="Larsen D."/>
            <person name="Krusor M."/>
            <person name="Yao A.I."/>
            <person name="Wu D."/>
            <person name="Madern D."/>
            <person name="Eisen J.A."/>
            <person name="Darling A.E."/>
            <person name="Facciotti M.T."/>
        </authorList>
    </citation>
    <scope>NUCLEOTIDE SEQUENCE [LARGE SCALE GENOMIC DNA]</scope>
    <source>
        <strain evidence="12 13">ATCC 700873</strain>
    </source>
</reference>
<keyword evidence="5" id="KW-0862">Zinc</keyword>
<dbReference type="PROSITE" id="PS50860">
    <property type="entry name" value="AA_TRNA_LIGASE_II_ALA"/>
    <property type="match status" value="1"/>
</dbReference>
<name>M0F764_9EURY</name>
<dbReference type="InterPro" id="IPR050058">
    <property type="entry name" value="Ala-tRNA_ligase"/>
</dbReference>
<evidence type="ECO:0000259" key="11">
    <source>
        <dbReference type="PROSITE" id="PS50860"/>
    </source>
</evidence>
<evidence type="ECO:0000256" key="6">
    <source>
        <dbReference type="ARBA" id="ARBA00022840"/>
    </source>
</evidence>
<keyword evidence="10" id="KW-0175">Coiled coil</keyword>
<dbReference type="GO" id="GO:0004813">
    <property type="term" value="F:alanine-tRNA ligase activity"/>
    <property type="evidence" value="ECO:0007669"/>
    <property type="project" value="InterPro"/>
</dbReference>
<dbReference type="STRING" id="1227481.C467_10591"/>
<evidence type="ECO:0000256" key="5">
    <source>
        <dbReference type="ARBA" id="ARBA00022833"/>
    </source>
</evidence>
<accession>M0F764</accession>
<protein>
    <submittedName>
        <fullName evidence="12">Threonyl/alanyl tRNA synthetase SAD</fullName>
    </submittedName>
</protein>
<keyword evidence="3" id="KW-0436">Ligase</keyword>
<evidence type="ECO:0000256" key="2">
    <source>
        <dbReference type="ARBA" id="ARBA00022555"/>
    </source>
</evidence>
<dbReference type="Pfam" id="PF07973">
    <property type="entry name" value="tRNA_SAD"/>
    <property type="match status" value="1"/>
</dbReference>
<keyword evidence="13" id="KW-1185">Reference proteome</keyword>